<dbReference type="InterPro" id="IPR014217">
    <property type="entry name" value="Spore_III_AA"/>
</dbReference>
<evidence type="ECO:0000256" key="1">
    <source>
        <dbReference type="ARBA" id="ARBA00022741"/>
    </source>
</evidence>
<dbReference type="InterPro" id="IPR027417">
    <property type="entry name" value="P-loop_NTPase"/>
</dbReference>
<dbReference type="InterPro" id="IPR045735">
    <property type="entry name" value="Spore_III_AA_AAA+_ATPase"/>
</dbReference>
<evidence type="ECO:0000259" key="3">
    <source>
        <dbReference type="SMART" id="SM00382"/>
    </source>
</evidence>
<evidence type="ECO:0000313" key="5">
    <source>
        <dbReference type="Proteomes" id="UP001275315"/>
    </source>
</evidence>
<evidence type="ECO:0000256" key="2">
    <source>
        <dbReference type="ARBA" id="ARBA00022840"/>
    </source>
</evidence>
<keyword evidence="5" id="KW-1185">Reference proteome</keyword>
<evidence type="ECO:0000313" key="4">
    <source>
        <dbReference type="EMBL" id="MDY0408410.1"/>
    </source>
</evidence>
<dbReference type="EMBL" id="JAWDIQ010000001">
    <property type="protein sequence ID" value="MDY0408410.1"/>
    <property type="molecule type" value="Genomic_DNA"/>
</dbReference>
<dbReference type="Proteomes" id="UP001275315">
    <property type="component" value="Unassembled WGS sequence"/>
</dbReference>
<dbReference type="RefSeq" id="WP_320379145.1">
    <property type="nucleotide sequence ID" value="NZ_JAWDIQ010000001.1"/>
</dbReference>
<proteinExistence type="predicted"/>
<dbReference type="InterPro" id="IPR003593">
    <property type="entry name" value="AAA+_ATPase"/>
</dbReference>
<reference evidence="4 5" key="1">
    <citation type="submission" date="2023-10" db="EMBL/GenBank/DDBJ databases">
        <title>Virgibacillus soli CC-YMP-6 genome.</title>
        <authorList>
            <person name="Miliotis G."/>
            <person name="Sengupta P."/>
            <person name="Hameed A."/>
            <person name="Chuvochina M."/>
            <person name="Mcdonagh F."/>
            <person name="Simpson A.C."/>
            <person name="Singh N.K."/>
            <person name="Rekha P.D."/>
            <person name="Raman K."/>
            <person name="Hugenholtz P."/>
            <person name="Venkateswaran K."/>
        </authorList>
    </citation>
    <scope>NUCLEOTIDE SEQUENCE [LARGE SCALE GENOMIC DNA]</scope>
    <source>
        <strain evidence="4 5">CC-YMP-6</strain>
    </source>
</reference>
<name>A0ABU5CQB5_9BACI</name>
<organism evidence="4 5">
    <name type="scientific">Paracerasibacillus soli</name>
    <dbReference type="NCBI Taxonomy" id="480284"/>
    <lineage>
        <taxon>Bacteria</taxon>
        <taxon>Bacillati</taxon>
        <taxon>Bacillota</taxon>
        <taxon>Bacilli</taxon>
        <taxon>Bacillales</taxon>
        <taxon>Bacillaceae</taxon>
        <taxon>Paracerasibacillus</taxon>
    </lineage>
</organism>
<dbReference type="PANTHER" id="PTHR20953">
    <property type="entry name" value="KINASE-RELATED"/>
    <property type="match status" value="1"/>
</dbReference>
<keyword evidence="1" id="KW-0547">Nucleotide-binding</keyword>
<gene>
    <name evidence="4" type="primary">spoIIIAA</name>
    <name evidence="4" type="ORF">RWD45_07360</name>
</gene>
<dbReference type="Gene3D" id="3.40.50.300">
    <property type="entry name" value="P-loop containing nucleotide triphosphate hydrolases"/>
    <property type="match status" value="1"/>
</dbReference>
<comment type="caution">
    <text evidence="4">The sequence shown here is derived from an EMBL/GenBank/DDBJ whole genome shotgun (WGS) entry which is preliminary data.</text>
</comment>
<dbReference type="PANTHER" id="PTHR20953:SF3">
    <property type="entry name" value="P-LOOP CONTAINING NUCLEOSIDE TRIPHOSPHATE HYDROLASES SUPERFAMILY PROTEIN"/>
    <property type="match status" value="1"/>
</dbReference>
<keyword evidence="2" id="KW-0067">ATP-binding</keyword>
<dbReference type="SMART" id="SM00382">
    <property type="entry name" value="AAA"/>
    <property type="match status" value="1"/>
</dbReference>
<dbReference type="NCBIfam" id="TIGR02858">
    <property type="entry name" value="spore_III_AA"/>
    <property type="match status" value="1"/>
</dbReference>
<feature type="domain" description="AAA+ ATPase" evidence="3">
    <location>
        <begin position="137"/>
        <end position="284"/>
    </location>
</feature>
<sequence length="319" mass="36197">MDEILRLFPKTYQDTMQKQIGNRWGKLQEIRLRLRQPIELIFDHQVEWMENLVPHERIATYVMNQLSEFSLYRLEDELRLGFITIEGGHRVGLSGKVNTINGAVKAIKYITFLNIRIAKQKIGVAKPLIPYLFERNTYVNTLIVGAPQTGKTTLIRDLTRMISTGWKYVPGKKVCVIDERSEIAGSIKGIPQHEVGQRTDVLDACPKAEGMMMMIRSMSPEVLIVDEIGSHQDVQALLEAVHAGVVVICTIHGQSLTELKKRPSLALLFEQNVFSRTVIIENNVGLPGKIKYIYNGQEKNIYQKSRCLPGEMDRGTSVH</sequence>
<dbReference type="SUPFAM" id="SSF52540">
    <property type="entry name" value="P-loop containing nucleoside triphosphate hydrolases"/>
    <property type="match status" value="1"/>
</dbReference>
<dbReference type="Pfam" id="PF19568">
    <property type="entry name" value="Spore_III_AA"/>
    <property type="match status" value="1"/>
</dbReference>
<protein>
    <submittedName>
        <fullName evidence="4">Stage III sporulation protein AA</fullName>
    </submittedName>
</protein>
<accession>A0ABU5CQB5</accession>